<dbReference type="SUPFAM" id="SSF49785">
    <property type="entry name" value="Galactose-binding domain-like"/>
    <property type="match status" value="1"/>
</dbReference>
<comment type="caution">
    <text evidence="2">The sequence shown here is derived from an EMBL/GenBank/DDBJ whole genome shotgun (WGS) entry which is preliminary data.</text>
</comment>
<gene>
    <name evidence="2" type="ORF">HW932_17560</name>
</gene>
<dbReference type="InterPro" id="IPR012341">
    <property type="entry name" value="6hp_glycosidase-like_sf"/>
</dbReference>
<evidence type="ECO:0000313" key="3">
    <source>
        <dbReference type="Proteomes" id="UP000592294"/>
    </source>
</evidence>
<dbReference type="InterPro" id="IPR008928">
    <property type="entry name" value="6-hairpin_glycosidase_sf"/>
</dbReference>
<dbReference type="Gene3D" id="1.50.10.10">
    <property type="match status" value="1"/>
</dbReference>
<proteinExistence type="predicted"/>
<protein>
    <submittedName>
        <fullName evidence="2">Discoidin domain-containing protein</fullName>
    </submittedName>
</protein>
<dbReference type="EMBL" id="JABZEO010000015">
    <property type="protein sequence ID" value="NVZ11069.1"/>
    <property type="molecule type" value="Genomic_DNA"/>
</dbReference>
<dbReference type="Gene3D" id="2.60.120.260">
    <property type="entry name" value="Galactose-binding domain-like"/>
    <property type="match status" value="1"/>
</dbReference>
<dbReference type="GO" id="GO:0005975">
    <property type="term" value="P:carbohydrate metabolic process"/>
    <property type="evidence" value="ECO:0007669"/>
    <property type="project" value="InterPro"/>
</dbReference>
<accession>A0A850R8P4</accession>
<keyword evidence="3" id="KW-1185">Reference proteome</keyword>
<dbReference type="Pfam" id="PF00754">
    <property type="entry name" value="F5_F8_type_C"/>
    <property type="match status" value="1"/>
</dbReference>
<dbReference type="InterPro" id="IPR000421">
    <property type="entry name" value="FA58C"/>
</dbReference>
<name>A0A850R8P4_9GAMM</name>
<reference evidence="2 3" key="1">
    <citation type="submission" date="2020-06" db="EMBL/GenBank/DDBJ databases">
        <title>Whole-genome sequence of Allochromatium humboldtianum DSM 21881, type strain.</title>
        <authorList>
            <person name="Kyndt J.A."/>
            <person name="Meyer T.E."/>
        </authorList>
    </citation>
    <scope>NUCLEOTIDE SEQUENCE [LARGE SCALE GENOMIC DNA]</scope>
    <source>
        <strain evidence="2 3">DSM 21881</strain>
    </source>
</reference>
<dbReference type="InterPro" id="IPR008979">
    <property type="entry name" value="Galactose-bd-like_sf"/>
</dbReference>
<evidence type="ECO:0000259" key="1">
    <source>
        <dbReference type="PROSITE" id="PS50022"/>
    </source>
</evidence>
<dbReference type="RefSeq" id="WP_176977791.1">
    <property type="nucleotide sequence ID" value="NZ_JABZEO010000015.1"/>
</dbReference>
<sequence length="1033" mass="114300">MHILDLDDFSDLSAWSGVVSGQARLDLAADAGPEGEGEGEGEAMRLDFDFGEGGGFVVARRTVRLTLPDSFAIRLRVRAEAPANAFEFKLVDPSGENVWRFRDESFDFGSDWRELRIASRAIAFGWGPAGGGAPTEVGAIEIAITAGPGGHGRLWIADLRIEDRTPSQPPAIRASSEQPGQGADCILDGRSDTAWRPAQRPAWVELDCHEPRDYSALILHWDSPEPRAFEILASDDGEHWTRLHAASGARGQRNMVYLPDGCSRFLRLGLTGGEGDPVPGLVGFDLKPETFARSIDDFVHRLAEQAPRGRYPRWLYREQTYWTPIDIPDGTVPALFNEEGLIEVWRAGPVIEPLLTVQGERLTWADCTVEPSLLQPPLPIPRSTWSTDGLSFETLAFAHGAPGRAWLFIRYRLENLGEIPLNATLQTAIRPVQVSPPWQGYRDIGGVARIERIAWEQGDVRIDGRLALVPLSTPNGFGAMAFDADAIDEPVAPGVPLKTTVVEDGLGLASAALRFDLDVAPGAHREIWLAAPLGEHEDAHPRELAGAAGAVESHLKATLDQWSSRLGAVELHLPEIARDYWHGCQGALAHILINRDGPALQPGPRRYTRSWMRDGATMAAALLRFGLGREVVDFIDWYAGFQAEDGNVPCCVDRQGVDWLPEHDSHGQFIFAVADAWRFGADRARLEALWPAVCRAVGYLERLRAERLTPHYQEPERRACLGLLPESVSHEGYLAHPVHSYWDDFWALRGFKDAAELAEALGDGERAAHFARLRDEFSAALYVSLDRVMEERGIDFLPGSVEWADYDPTATANALTLIDESHRLPAAAMQRTFDQFMQHFRAVHGPDPVPWINYTAYEIRIAGALLRLGRRDEVHELLRCYLNERRPAAWNQWPEITWRDPRSPGHQGDLPHAWIGAEYCLVFRDLFVHEREADRSLVIAAGLPAEWPAAGEIRARRLPTAYGLLDLDIARFDGGALRMRVGGELRLPPGGLWVAPPLPGPLTSVEIDGEPSRDFNATEAHVMTLPAEITLIG</sequence>
<dbReference type="SUPFAM" id="SSF48208">
    <property type="entry name" value="Six-hairpin glycosidases"/>
    <property type="match status" value="1"/>
</dbReference>
<organism evidence="2 3">
    <name type="scientific">Allochromatium humboldtianum</name>
    <dbReference type="NCBI Taxonomy" id="504901"/>
    <lineage>
        <taxon>Bacteria</taxon>
        <taxon>Pseudomonadati</taxon>
        <taxon>Pseudomonadota</taxon>
        <taxon>Gammaproteobacteria</taxon>
        <taxon>Chromatiales</taxon>
        <taxon>Chromatiaceae</taxon>
        <taxon>Allochromatium</taxon>
    </lineage>
</organism>
<dbReference type="AlphaFoldDB" id="A0A850R8P4"/>
<evidence type="ECO:0000313" key="2">
    <source>
        <dbReference type="EMBL" id="NVZ11069.1"/>
    </source>
</evidence>
<dbReference type="Proteomes" id="UP000592294">
    <property type="component" value="Unassembled WGS sequence"/>
</dbReference>
<dbReference type="PROSITE" id="PS50022">
    <property type="entry name" value="FA58C_3"/>
    <property type="match status" value="1"/>
</dbReference>
<feature type="domain" description="F5/8 type C" evidence="1">
    <location>
        <begin position="154"/>
        <end position="268"/>
    </location>
</feature>